<evidence type="ECO:0000256" key="1">
    <source>
        <dbReference type="SAM" id="MobiDB-lite"/>
    </source>
</evidence>
<proteinExistence type="predicted"/>
<name>A0A0D0D4E8_9AGAR</name>
<feature type="region of interest" description="Disordered" evidence="1">
    <location>
        <begin position="1"/>
        <end position="26"/>
    </location>
</feature>
<gene>
    <name evidence="2" type="ORF">GYMLUDRAFT_57208</name>
</gene>
<dbReference type="EMBL" id="KN834762">
    <property type="protein sequence ID" value="KIK64258.1"/>
    <property type="molecule type" value="Genomic_DNA"/>
</dbReference>
<organism evidence="2 3">
    <name type="scientific">Collybiopsis luxurians FD-317 M1</name>
    <dbReference type="NCBI Taxonomy" id="944289"/>
    <lineage>
        <taxon>Eukaryota</taxon>
        <taxon>Fungi</taxon>
        <taxon>Dikarya</taxon>
        <taxon>Basidiomycota</taxon>
        <taxon>Agaricomycotina</taxon>
        <taxon>Agaricomycetes</taxon>
        <taxon>Agaricomycetidae</taxon>
        <taxon>Agaricales</taxon>
        <taxon>Marasmiineae</taxon>
        <taxon>Omphalotaceae</taxon>
        <taxon>Collybiopsis</taxon>
        <taxon>Collybiopsis luxurians</taxon>
    </lineage>
</organism>
<sequence>MLSQADAGSVSSGNMEVDITKDKAPSPTQEFQLGTSVMHGMLTGSSGIQDLRAIPMSQQNHLIFPRQSKNLIHISANHSRLQQFLHNINANALPEEDITDSMKPRNLNSTLPTAPSSLRTFGLPLLPPSSPTSFQHLNSQDNEKFRSSCADAAYPLNVDKVEDSERWEVGLENPSRNPYFGLDAMRGITNDSSSALLAEVSPWELLNRELQAIPMSEQSHTSYCRSKSRYYSAARLQQFFLKISTYLEITTNL</sequence>
<evidence type="ECO:0000313" key="2">
    <source>
        <dbReference type="EMBL" id="KIK64258.1"/>
    </source>
</evidence>
<accession>A0A0D0D4E8</accession>
<dbReference type="Proteomes" id="UP000053593">
    <property type="component" value="Unassembled WGS sequence"/>
</dbReference>
<keyword evidence="3" id="KW-1185">Reference proteome</keyword>
<dbReference type="AlphaFoldDB" id="A0A0D0D4E8"/>
<protein>
    <submittedName>
        <fullName evidence="2">Uncharacterized protein</fullName>
    </submittedName>
</protein>
<dbReference type="HOGENOM" id="CLU_1098603_0_0_1"/>
<reference evidence="2 3" key="1">
    <citation type="submission" date="2014-04" db="EMBL/GenBank/DDBJ databases">
        <title>Evolutionary Origins and Diversification of the Mycorrhizal Mutualists.</title>
        <authorList>
            <consortium name="DOE Joint Genome Institute"/>
            <consortium name="Mycorrhizal Genomics Consortium"/>
            <person name="Kohler A."/>
            <person name="Kuo A."/>
            <person name="Nagy L.G."/>
            <person name="Floudas D."/>
            <person name="Copeland A."/>
            <person name="Barry K.W."/>
            <person name="Cichocki N."/>
            <person name="Veneault-Fourrey C."/>
            <person name="LaButti K."/>
            <person name="Lindquist E.A."/>
            <person name="Lipzen A."/>
            <person name="Lundell T."/>
            <person name="Morin E."/>
            <person name="Murat C."/>
            <person name="Riley R."/>
            <person name="Ohm R."/>
            <person name="Sun H."/>
            <person name="Tunlid A."/>
            <person name="Henrissat B."/>
            <person name="Grigoriev I.V."/>
            <person name="Hibbett D.S."/>
            <person name="Martin F."/>
        </authorList>
    </citation>
    <scope>NUCLEOTIDE SEQUENCE [LARGE SCALE GENOMIC DNA]</scope>
    <source>
        <strain evidence="2 3">FD-317 M1</strain>
    </source>
</reference>
<evidence type="ECO:0000313" key="3">
    <source>
        <dbReference type="Proteomes" id="UP000053593"/>
    </source>
</evidence>